<dbReference type="NCBIfam" id="TIGR02032">
    <property type="entry name" value="GG-red-SF"/>
    <property type="match status" value="1"/>
</dbReference>
<comment type="caution">
    <text evidence="10">The sequence shown here is derived from an EMBL/GenBank/DDBJ whole genome shotgun (WGS) entry which is preliminary data.</text>
</comment>
<dbReference type="Pfam" id="PF22578">
    <property type="entry name" value="GGR_cat"/>
    <property type="match status" value="1"/>
</dbReference>
<dbReference type="Gene3D" id="3.50.50.60">
    <property type="entry name" value="FAD/NAD(P)-binding domain"/>
    <property type="match status" value="1"/>
</dbReference>
<feature type="binding site" evidence="8">
    <location>
        <position position="44"/>
    </location>
    <ligand>
        <name>FAD</name>
        <dbReference type="ChEBI" id="CHEBI:57692"/>
    </ligand>
</feature>
<protein>
    <recommendedName>
        <fullName evidence="8">Digeranylgeranylglycerophospholipid reductase</fullName>
        <shortName evidence="8">DGGGPL reductase</shortName>
        <ecNumber evidence="8">1.3.-.-</ecNumber>
    </recommendedName>
    <alternativeName>
        <fullName evidence="8">2,3-bis-O-geranylgeranylglyceryl phosphate reductase</fullName>
    </alternativeName>
    <alternativeName>
        <fullName evidence="8">Geranylgeranyl reductase</fullName>
        <shortName evidence="8">GGR</shortName>
    </alternativeName>
</protein>
<dbReference type="EC" id="1.3.-.-" evidence="8"/>
<dbReference type="InterPro" id="IPR011777">
    <property type="entry name" value="Geranylgeranyl_Rdtase_fam"/>
</dbReference>
<dbReference type="Gene3D" id="3.30.9.10">
    <property type="entry name" value="D-Amino Acid Oxidase, subunit A, domain 2"/>
    <property type="match status" value="1"/>
</dbReference>
<keyword evidence="6 8" id="KW-0594">Phospholipid biosynthesis</keyword>
<keyword evidence="3 8" id="KW-0274">FAD</keyword>
<comment type="catalytic activity">
    <reaction evidence="8">
        <text>2,3-bis-O-(phytanyl)-sn-glycerol 1-phosphate + 8 A = 2,3-bis-O-(geranylgeranyl)-sn-glycerol 1-phosphate + 8 AH2</text>
        <dbReference type="Rhea" id="RHEA:64368"/>
        <dbReference type="ChEBI" id="CHEBI:13193"/>
        <dbReference type="ChEBI" id="CHEBI:17499"/>
        <dbReference type="ChEBI" id="CHEBI:58837"/>
        <dbReference type="ChEBI" id="CHEBI:73125"/>
    </reaction>
</comment>
<dbReference type="SUPFAM" id="SSF51905">
    <property type="entry name" value="FAD/NAD(P)-binding domain"/>
    <property type="match status" value="1"/>
</dbReference>
<feature type="binding site" evidence="8">
    <location>
        <position position="14"/>
    </location>
    <ligand>
        <name>FAD</name>
        <dbReference type="ChEBI" id="CHEBI:57692"/>
    </ligand>
</feature>
<evidence type="ECO:0000256" key="8">
    <source>
        <dbReference type="HAMAP-Rule" id="MF_01287"/>
    </source>
</evidence>
<feature type="binding site" evidence="8">
    <location>
        <position position="45"/>
    </location>
    <ligand>
        <name>FAD</name>
        <dbReference type="ChEBI" id="CHEBI:57692"/>
    </ligand>
</feature>
<evidence type="ECO:0000256" key="7">
    <source>
        <dbReference type="ARBA" id="ARBA00023264"/>
    </source>
</evidence>
<dbReference type="GO" id="GO:0046467">
    <property type="term" value="P:membrane lipid biosynthetic process"/>
    <property type="evidence" value="ECO:0007669"/>
    <property type="project" value="InterPro"/>
</dbReference>
<feature type="binding site" evidence="8">
    <location>
        <position position="47"/>
    </location>
    <ligand>
        <name>FAD</name>
        <dbReference type="ChEBI" id="CHEBI:57692"/>
    </ligand>
</feature>
<dbReference type="AlphaFoldDB" id="A0A8T3VTH6"/>
<feature type="binding site" evidence="8">
    <location>
        <position position="33"/>
    </location>
    <ligand>
        <name>FAD</name>
        <dbReference type="ChEBI" id="CHEBI:57692"/>
    </ligand>
</feature>
<comment type="function">
    <text evidence="8">Is involved in the reduction of 2,3-digeranylgeranylglycerophospholipids (unsaturated archaeols) into 2,3-diphytanylglycerophospholipids (saturated archaeols) in the biosynthesis of archaeal membrane lipids. Catalyzes the formation of archaetidic acid (2,3-di-O-phytanyl-sn-glyceryl phosphate) from 2,3-di-O-geranylgeranylglyceryl phosphate (DGGGP) via the hydrogenation of each double bond of the isoprenoid chains. Is also probably able to reduce double bonds of geranyl groups in CDP-2,3-bis-O-(geranylgeranyl)-sn-glycerol and archaetidylserine, thus acting at various stages in the biosynthesis of archaeal membrane lipids.</text>
</comment>
<dbReference type="Pfam" id="PF05834">
    <property type="entry name" value="Lycopene_cycl"/>
    <property type="match status" value="1"/>
</dbReference>
<feature type="binding site" evidence="8">
    <location>
        <position position="294"/>
    </location>
    <ligand>
        <name>FAD</name>
        <dbReference type="ChEBI" id="CHEBI:57692"/>
    </ligand>
</feature>
<comment type="catalytic activity">
    <reaction evidence="8">
        <text>archaetidylserine + 8 AH2 = 2,3-bis-O-phytanyl-sn-glycero-3-phospho-L-serine + 8 A</text>
        <dbReference type="Rhea" id="RHEA:84215"/>
        <dbReference type="ChEBI" id="CHEBI:13193"/>
        <dbReference type="ChEBI" id="CHEBI:17499"/>
        <dbReference type="ChEBI" id="CHEBI:71517"/>
        <dbReference type="ChEBI" id="CHEBI:74853"/>
    </reaction>
</comment>
<dbReference type="PRINTS" id="PR00420">
    <property type="entry name" value="RNGMNOXGNASE"/>
</dbReference>
<organism evidence="10 11">
    <name type="scientific">Methanobrevibacter olleyae</name>
    <dbReference type="NCBI Taxonomy" id="294671"/>
    <lineage>
        <taxon>Archaea</taxon>
        <taxon>Methanobacteriati</taxon>
        <taxon>Methanobacteriota</taxon>
        <taxon>Methanomada group</taxon>
        <taxon>Methanobacteria</taxon>
        <taxon>Methanobacteriales</taxon>
        <taxon>Methanobacteriaceae</taxon>
        <taxon>Methanobrevibacter</taxon>
    </lineage>
</organism>
<comment type="similarity">
    <text evidence="8">Belongs to the geranylgeranyl reductase family. DGGGPL reductase subfamily.</text>
</comment>
<feature type="binding site" evidence="8">
    <location>
        <position position="98"/>
    </location>
    <ligand>
        <name>FAD</name>
        <dbReference type="ChEBI" id="CHEBI:57692"/>
    </ligand>
</feature>
<reference evidence="10" key="1">
    <citation type="submission" date="2019-04" db="EMBL/GenBank/DDBJ databases">
        <title>Evolution of Biomass-Degrading Anaerobic Consortia Revealed by Metagenomics.</title>
        <authorList>
            <person name="Peng X."/>
        </authorList>
    </citation>
    <scope>NUCLEOTIDE SEQUENCE</scope>
    <source>
        <strain evidence="10">SIG14</strain>
    </source>
</reference>
<dbReference type="PANTHER" id="PTHR42685:SF18">
    <property type="entry name" value="DIGERANYLGERANYLGLYCEROPHOSPHOLIPID REDUCTASE"/>
    <property type="match status" value="1"/>
</dbReference>
<dbReference type="InterPro" id="IPR054715">
    <property type="entry name" value="GGR_cat"/>
</dbReference>
<dbReference type="GO" id="GO:0050660">
    <property type="term" value="F:flavin adenine dinucleotide binding"/>
    <property type="evidence" value="ECO:0007669"/>
    <property type="project" value="UniProtKB-UniRule"/>
</dbReference>
<keyword evidence="1 8" id="KW-0444">Lipid biosynthesis</keyword>
<comment type="miscellaneous">
    <text evidence="8">Reduction reaction proceeds via syn addition of hydrogen for double bonds.</text>
</comment>
<dbReference type="HAMAP" id="MF_01287">
    <property type="entry name" value="DGGGPL_reductase"/>
    <property type="match status" value="1"/>
</dbReference>
<dbReference type="GO" id="GO:0016628">
    <property type="term" value="F:oxidoreductase activity, acting on the CH-CH group of donors, NAD or NADP as acceptor"/>
    <property type="evidence" value="ECO:0007669"/>
    <property type="project" value="InterPro"/>
</dbReference>
<dbReference type="PANTHER" id="PTHR42685">
    <property type="entry name" value="GERANYLGERANYL DIPHOSPHATE REDUCTASE"/>
    <property type="match status" value="1"/>
</dbReference>
<sequence length="398" mass="42938">MMETDVLVIGAGPAGSAAAKHAALGGASVILIDKKSEIGTPKRCAEGIYDHGLKWLEIEPDPQWAVQRINGGTIIAPDKTRLTLDETVLPEKGYIIERKVFDKYMAMDAARAGAKIMVKTLAKSIMKDEDSEGSFYLVYCEHMGEIIEIKARIVIAADGPESRVAKALGINSTTHPKHMMSGVQYEMVGVDCERMDLIELHLGAFAGGGYAWVFPKGDDIANVGIAISSTSKRPAIEYLNEFVESYPPLKDAKAVELNVGGDPIGGLIGQIYADNLLVCGDAAGQVDPITGGGIILGMLGGKTAGQVAARAVRAKDYSAEKLKEYDILYDEYTQGAIPKLAIAHEVYASLSDDDLNKIVHAFVGLDYKNMTPSDILKVFLKISPRLALKFTKLFKILF</sequence>
<keyword evidence="4 8" id="KW-0560">Oxidoreductase</keyword>
<feature type="domain" description="Digeranylgeranylglycerophospholipid reductase catalytic" evidence="9">
    <location>
        <begin position="180"/>
        <end position="260"/>
    </location>
</feature>
<evidence type="ECO:0000313" key="10">
    <source>
        <dbReference type="EMBL" id="MBE6513330.1"/>
    </source>
</evidence>
<evidence type="ECO:0000256" key="1">
    <source>
        <dbReference type="ARBA" id="ARBA00022516"/>
    </source>
</evidence>
<accession>A0A8T3VTH6</accession>
<evidence type="ECO:0000256" key="4">
    <source>
        <dbReference type="ARBA" id="ARBA00023002"/>
    </source>
</evidence>
<comment type="cofactor">
    <cofactor evidence="8">
        <name>FAD</name>
        <dbReference type="ChEBI" id="CHEBI:57692"/>
    </cofactor>
    <text evidence="8">Binds 1 FAD per subunit.</text>
</comment>
<evidence type="ECO:0000313" key="11">
    <source>
        <dbReference type="Proteomes" id="UP000732619"/>
    </source>
</evidence>
<keyword evidence="7 8" id="KW-1208">Phospholipid metabolism</keyword>
<comment type="pathway">
    <text evidence="8">Membrane lipid metabolism; glycerophospholipid metabolism.</text>
</comment>
<dbReference type="InterPro" id="IPR050407">
    <property type="entry name" value="Geranylgeranyl_reductase"/>
</dbReference>
<dbReference type="InterPro" id="IPR023590">
    <property type="entry name" value="DGGGPL_reductase"/>
</dbReference>
<evidence type="ECO:0000256" key="6">
    <source>
        <dbReference type="ARBA" id="ARBA00023209"/>
    </source>
</evidence>
<comment type="catalytic activity">
    <reaction evidence="8">
        <text>a 2,3-bis-O-phytanyl-sn-glycerol 1-phospholipid + 8 A = a 2,3-bis-O-(geranylgeranyl)-sn-glycerol 1-phospholipid + 8 AH2</text>
        <dbReference type="Rhea" id="RHEA:64376"/>
        <dbReference type="ChEBI" id="CHEBI:13193"/>
        <dbReference type="ChEBI" id="CHEBI:17499"/>
        <dbReference type="ChEBI" id="CHEBI:138139"/>
        <dbReference type="ChEBI" id="CHEBI:138140"/>
    </reaction>
</comment>
<dbReference type="Proteomes" id="UP000732619">
    <property type="component" value="Unassembled WGS sequence"/>
</dbReference>
<feature type="binding site" evidence="8">
    <location>
        <position position="293"/>
    </location>
    <ligand>
        <name>FAD</name>
        <dbReference type="ChEBI" id="CHEBI:57692"/>
    </ligand>
</feature>
<dbReference type="GO" id="GO:0046474">
    <property type="term" value="P:glycerophospholipid biosynthetic process"/>
    <property type="evidence" value="ECO:0007669"/>
    <property type="project" value="UniProtKB-UniRule"/>
</dbReference>
<evidence type="ECO:0000259" key="9">
    <source>
        <dbReference type="Pfam" id="PF22578"/>
    </source>
</evidence>
<feature type="binding site" evidence="8">
    <location>
        <position position="122"/>
    </location>
    <ligand>
        <name>FAD</name>
        <dbReference type="ChEBI" id="CHEBI:57692"/>
    </ligand>
</feature>
<evidence type="ECO:0000256" key="5">
    <source>
        <dbReference type="ARBA" id="ARBA00023098"/>
    </source>
</evidence>
<feature type="binding site" evidence="8">
    <location>
        <position position="281"/>
    </location>
    <ligand>
        <name>FAD</name>
        <dbReference type="ChEBI" id="CHEBI:57692"/>
    </ligand>
</feature>
<name>A0A8T3VTH6_METOL</name>
<dbReference type="EMBL" id="SUTG01000071">
    <property type="protein sequence ID" value="MBE6513330.1"/>
    <property type="molecule type" value="Genomic_DNA"/>
</dbReference>
<gene>
    <name evidence="10" type="ORF">E7Z75_09385</name>
</gene>
<dbReference type="GO" id="GO:0016020">
    <property type="term" value="C:membrane"/>
    <property type="evidence" value="ECO:0007669"/>
    <property type="project" value="GOC"/>
</dbReference>
<dbReference type="InterPro" id="IPR036188">
    <property type="entry name" value="FAD/NAD-bd_sf"/>
</dbReference>
<evidence type="ECO:0000256" key="3">
    <source>
        <dbReference type="ARBA" id="ARBA00022827"/>
    </source>
</evidence>
<comment type="caution">
    <text evidence="8">Lacks conserved residue(s) required for the propagation of feature annotation.</text>
</comment>
<proteinExistence type="inferred from homology"/>
<evidence type="ECO:0000256" key="2">
    <source>
        <dbReference type="ARBA" id="ARBA00022630"/>
    </source>
</evidence>
<keyword evidence="2 8" id="KW-0285">Flavoprotein</keyword>
<comment type="catalytic activity">
    <reaction evidence="8">
        <text>CDP-2,3-bis-O-(geranylgeranyl)-sn-glycerol + 8 AH2 = CDP-2,3-bis-O-(phytanyl)-sn-glycerol + 8 A</text>
        <dbReference type="Rhea" id="RHEA:84207"/>
        <dbReference type="ChEBI" id="CHEBI:13193"/>
        <dbReference type="ChEBI" id="CHEBI:17499"/>
        <dbReference type="ChEBI" id="CHEBI:58838"/>
        <dbReference type="ChEBI" id="CHEBI:74004"/>
    </reaction>
</comment>
<keyword evidence="5 8" id="KW-0443">Lipid metabolism</keyword>
<dbReference type="GO" id="GO:0045550">
    <property type="term" value="F:geranylgeranyl reductase activity"/>
    <property type="evidence" value="ECO:0007669"/>
    <property type="project" value="InterPro"/>
</dbReference>